<dbReference type="KEGG" id="cis:CINS_0748"/>
<dbReference type="EMBL" id="CP007770">
    <property type="protein sequence ID" value="AJC87716.1"/>
    <property type="molecule type" value="Genomic_DNA"/>
</dbReference>
<dbReference type="AlphaFoldDB" id="A0A0A8H101"/>
<dbReference type="STRING" id="1031564.CINS_0748"/>
<reference evidence="1 2" key="1">
    <citation type="journal article" date="2014" name="Genome Biol. Evol.">
        <title>Comparative Genomics of the Campylobacter lari Group.</title>
        <authorList>
            <person name="Miller W.G."/>
            <person name="Yee E."/>
            <person name="Chapman M.H."/>
            <person name="Smith T.P."/>
            <person name="Bono J.L."/>
            <person name="Huynh S."/>
            <person name="Parker C.T."/>
            <person name="Vandamme P."/>
            <person name="Luong K."/>
            <person name="Korlach J."/>
        </authorList>
    </citation>
    <scope>NUCLEOTIDE SEQUENCE [LARGE SCALE GENOMIC DNA]</scope>
    <source>
        <strain evidence="1 2">NCTC 12927</strain>
    </source>
</reference>
<evidence type="ECO:0000313" key="2">
    <source>
        <dbReference type="Proteomes" id="UP000031163"/>
    </source>
</evidence>
<dbReference type="SUPFAM" id="SSF158752">
    <property type="entry name" value="HP0242-like"/>
    <property type="match status" value="1"/>
</dbReference>
<evidence type="ECO:0000313" key="1">
    <source>
        <dbReference type="EMBL" id="AJC87716.1"/>
    </source>
</evidence>
<dbReference type="Pfam" id="PF09442">
    <property type="entry name" value="DUF2018"/>
    <property type="match status" value="1"/>
</dbReference>
<accession>A0A0A8H101</accession>
<dbReference type="RefSeq" id="WP_039649964.1">
    <property type="nucleotide sequence ID" value="NZ_CP007770.1"/>
</dbReference>
<dbReference type="Gene3D" id="1.10.3350.10">
    <property type="entry name" value="HP0242-like domain"/>
    <property type="match status" value="1"/>
</dbReference>
<dbReference type="Proteomes" id="UP000031163">
    <property type="component" value="Chromosome"/>
</dbReference>
<dbReference type="GeneID" id="74431549"/>
<gene>
    <name evidence="1" type="ORF">CINS_0748</name>
</gene>
<proteinExistence type="predicted"/>
<organism evidence="1 2">
    <name type="scientific">Campylobacter insulaenigrae NCTC 12927</name>
    <dbReference type="NCBI Taxonomy" id="1031564"/>
    <lineage>
        <taxon>Bacteria</taxon>
        <taxon>Pseudomonadati</taxon>
        <taxon>Campylobacterota</taxon>
        <taxon>Epsilonproteobacteria</taxon>
        <taxon>Campylobacterales</taxon>
        <taxon>Campylobacteraceae</taxon>
        <taxon>Campylobacter</taxon>
    </lineage>
</organism>
<dbReference type="HOGENOM" id="CLU_182084_0_0_7"/>
<dbReference type="InterPro" id="IPR018563">
    <property type="entry name" value="DUF2018"/>
</dbReference>
<dbReference type="InterPro" id="IPR023126">
    <property type="entry name" value="HP0242-like_sf"/>
</dbReference>
<sequence length="87" mass="10009">MDIFDEMFAKTPKEKFIETIKHANLGALEKVMDQLLADHIAMIELLEKQNLNENDVSNFQMENSLLIDERKNDFYIGISAQILGHEG</sequence>
<protein>
    <recommendedName>
        <fullName evidence="3">DUF2018 domain protein</fullName>
    </recommendedName>
</protein>
<name>A0A0A8H101_9BACT</name>
<evidence type="ECO:0008006" key="3">
    <source>
        <dbReference type="Google" id="ProtNLM"/>
    </source>
</evidence>